<comment type="caution">
    <text evidence="1">The sequence shown here is derived from an EMBL/GenBank/DDBJ whole genome shotgun (WGS) entry which is preliminary data.</text>
</comment>
<organism evidence="1 2">
    <name type="scientific">Araneus ventricosus</name>
    <name type="common">Orbweaver spider</name>
    <name type="synonym">Epeira ventricosa</name>
    <dbReference type="NCBI Taxonomy" id="182803"/>
    <lineage>
        <taxon>Eukaryota</taxon>
        <taxon>Metazoa</taxon>
        <taxon>Ecdysozoa</taxon>
        <taxon>Arthropoda</taxon>
        <taxon>Chelicerata</taxon>
        <taxon>Arachnida</taxon>
        <taxon>Araneae</taxon>
        <taxon>Araneomorphae</taxon>
        <taxon>Entelegynae</taxon>
        <taxon>Araneoidea</taxon>
        <taxon>Araneidae</taxon>
        <taxon>Araneus</taxon>
    </lineage>
</organism>
<gene>
    <name evidence="1" type="ORF">AVEN_41286_1</name>
</gene>
<dbReference type="EMBL" id="BGPR01006965">
    <property type="protein sequence ID" value="GBN23191.1"/>
    <property type="molecule type" value="Genomic_DNA"/>
</dbReference>
<protein>
    <submittedName>
        <fullName evidence="1">Uncharacterized protein</fullName>
    </submittedName>
</protein>
<evidence type="ECO:0000313" key="2">
    <source>
        <dbReference type="Proteomes" id="UP000499080"/>
    </source>
</evidence>
<proteinExistence type="predicted"/>
<dbReference type="Proteomes" id="UP000499080">
    <property type="component" value="Unassembled WGS sequence"/>
</dbReference>
<keyword evidence="2" id="KW-1185">Reference proteome</keyword>
<evidence type="ECO:0000313" key="1">
    <source>
        <dbReference type="EMBL" id="GBN23191.1"/>
    </source>
</evidence>
<accession>A0A4Y2M806</accession>
<name>A0A4Y2M806_ARAVE</name>
<dbReference type="AlphaFoldDB" id="A0A4Y2M806"/>
<sequence length="112" mass="12965">MRKHTHETTPHFSPESRSGHLFLSTPMLLYYLSEVPCNSDHFSPTIVSYVTGVVVRFNIHQLQLYSSGRLYFHNRQISPSLWSKKFKDITEAVQNVEVLQNANHNIPKVSRP</sequence>
<reference evidence="1 2" key="1">
    <citation type="journal article" date="2019" name="Sci. Rep.">
        <title>Orb-weaving spider Araneus ventricosus genome elucidates the spidroin gene catalogue.</title>
        <authorList>
            <person name="Kono N."/>
            <person name="Nakamura H."/>
            <person name="Ohtoshi R."/>
            <person name="Moran D.A.P."/>
            <person name="Shinohara A."/>
            <person name="Yoshida Y."/>
            <person name="Fujiwara M."/>
            <person name="Mori M."/>
            <person name="Tomita M."/>
            <person name="Arakawa K."/>
        </authorList>
    </citation>
    <scope>NUCLEOTIDE SEQUENCE [LARGE SCALE GENOMIC DNA]</scope>
</reference>